<dbReference type="AlphaFoldDB" id="T0CIH3"/>
<dbReference type="PANTHER" id="PTHR40037">
    <property type="entry name" value="PHOSPHOESTERASE YJCG-RELATED"/>
    <property type="match status" value="1"/>
</dbReference>
<proteinExistence type="predicted"/>
<gene>
    <name evidence="1" type="ORF">K1I37_11080</name>
</gene>
<keyword evidence="1" id="KW-0436">Ligase</keyword>
<reference evidence="2" key="1">
    <citation type="journal article" date="2022" name="G3 (Bethesda)">
        <title>Unveiling the complete genome sequence of Alicyclobacillus acidoterrestris DSM 3922T, a taint-producing strain.</title>
        <authorList>
            <person name="Leonardo I.C."/>
            <person name="Barreto Crespo M.T."/>
            <person name="Gaspar F.B."/>
        </authorList>
    </citation>
    <scope>NUCLEOTIDE SEQUENCE [LARGE SCALE GENOMIC DNA]</scope>
    <source>
        <strain evidence="2">DSM 3922</strain>
    </source>
</reference>
<dbReference type="STRING" id="1356854.N007_20475"/>
<protein>
    <submittedName>
        <fullName evidence="1">2'-5' RNA ligase family protein</fullName>
    </submittedName>
</protein>
<dbReference type="Gene3D" id="3.90.1140.10">
    <property type="entry name" value="Cyclic phosphodiesterase"/>
    <property type="match status" value="1"/>
</dbReference>
<keyword evidence="2" id="KW-1185">Reference proteome</keyword>
<dbReference type="RefSeq" id="WP_021295294.1">
    <property type="nucleotide sequence ID" value="NZ_AURB01000056.1"/>
</dbReference>
<evidence type="ECO:0000313" key="2">
    <source>
        <dbReference type="Proteomes" id="UP000829401"/>
    </source>
</evidence>
<accession>A0A9E6ZFP7</accession>
<dbReference type="EMBL" id="CP080467">
    <property type="protein sequence ID" value="UNO47278.1"/>
    <property type="molecule type" value="Genomic_DNA"/>
</dbReference>
<accession>T0CIH3</accession>
<dbReference type="GO" id="GO:0016874">
    <property type="term" value="F:ligase activity"/>
    <property type="evidence" value="ECO:0007669"/>
    <property type="project" value="UniProtKB-KW"/>
</dbReference>
<dbReference type="Pfam" id="PF13563">
    <property type="entry name" value="2_5_RNA_ligase2"/>
    <property type="match status" value="1"/>
</dbReference>
<organism evidence="1 2">
    <name type="scientific">Alicyclobacillus acidoterrestris (strain ATCC 49025 / DSM 3922 / CIP 106132 / NCIMB 13137 / GD3B)</name>
    <dbReference type="NCBI Taxonomy" id="1356854"/>
    <lineage>
        <taxon>Bacteria</taxon>
        <taxon>Bacillati</taxon>
        <taxon>Bacillota</taxon>
        <taxon>Bacilli</taxon>
        <taxon>Bacillales</taxon>
        <taxon>Alicyclobacillaceae</taxon>
        <taxon>Alicyclobacillus</taxon>
    </lineage>
</organism>
<dbReference type="Proteomes" id="UP000829401">
    <property type="component" value="Chromosome"/>
</dbReference>
<dbReference type="eggNOG" id="COG1514">
    <property type="taxonomic scope" value="Bacteria"/>
</dbReference>
<dbReference type="InterPro" id="IPR050580">
    <property type="entry name" value="2H_phosphoesterase_YjcG-like"/>
</dbReference>
<dbReference type="SUPFAM" id="SSF55144">
    <property type="entry name" value="LigT-like"/>
    <property type="match status" value="1"/>
</dbReference>
<dbReference type="PANTHER" id="PTHR40037:SF1">
    <property type="entry name" value="PHOSPHOESTERASE SAOUHSC_00951-RELATED"/>
    <property type="match status" value="1"/>
</dbReference>
<evidence type="ECO:0000313" key="1">
    <source>
        <dbReference type="EMBL" id="UNO47278.1"/>
    </source>
</evidence>
<dbReference type="OrthoDB" id="1524661at2"/>
<name>T0CIH3_ALIAG</name>
<dbReference type="InterPro" id="IPR009097">
    <property type="entry name" value="Cyclic_Pdiesterase"/>
</dbReference>
<dbReference type="KEGG" id="aaco:K1I37_11080"/>
<sequence length="167" mass="19061">MQRAIHIFPNFENVRRIEDLRKQYDPLYGLIAPHMTLVFPFDSDISSVALEDHVRVCVSGIPSFPLVLREVTGAKGGYLFLNVKRGNDWIVRLHDVLYSGPLRQFLNRQFTYVPHMTVGRIPKLSAWHKAIRATEDFHDEFETVISEICIESISATGAPNIEAVIQL</sequence>